<evidence type="ECO:0000313" key="2">
    <source>
        <dbReference type="EMBL" id="GCE78259.1"/>
    </source>
</evidence>
<evidence type="ECO:0008006" key="4">
    <source>
        <dbReference type="Google" id="ProtNLM"/>
    </source>
</evidence>
<comment type="caution">
    <text evidence="2">The sequence shown here is derived from an EMBL/GenBank/DDBJ whole genome shotgun (WGS) entry which is preliminary data.</text>
</comment>
<reference evidence="2 3" key="1">
    <citation type="submission" date="2019-01" db="EMBL/GenBank/DDBJ databases">
        <title>Draft genome sequence of Cellulomonas takizawaensis strain TKZ-21.</title>
        <authorList>
            <person name="Yamamura H."/>
            <person name="Hayashi T."/>
            <person name="Hamada M."/>
            <person name="Serisawa Y."/>
            <person name="Matsuyama K."/>
            <person name="Nakagawa Y."/>
            <person name="Otoguro M."/>
            <person name="Yanagida F."/>
            <person name="Hayakawa M."/>
        </authorList>
    </citation>
    <scope>NUCLEOTIDE SEQUENCE [LARGE SCALE GENOMIC DNA]</scope>
    <source>
        <strain evidence="2 3">NBRC12680</strain>
    </source>
</reference>
<name>A0A402DVT9_9CELL</name>
<keyword evidence="1" id="KW-0472">Membrane</keyword>
<protein>
    <recommendedName>
        <fullName evidence="4">DUF4233 domain-containing protein</fullName>
    </recommendedName>
</protein>
<proteinExistence type="predicted"/>
<evidence type="ECO:0000313" key="3">
    <source>
        <dbReference type="Proteomes" id="UP000289954"/>
    </source>
</evidence>
<organism evidence="2 3">
    <name type="scientific">Cellulomonas biazotea</name>
    <dbReference type="NCBI Taxonomy" id="1709"/>
    <lineage>
        <taxon>Bacteria</taxon>
        <taxon>Bacillati</taxon>
        <taxon>Actinomycetota</taxon>
        <taxon>Actinomycetes</taxon>
        <taxon>Micrococcales</taxon>
        <taxon>Cellulomonadaceae</taxon>
        <taxon>Cellulomonas</taxon>
    </lineage>
</organism>
<keyword evidence="3" id="KW-1185">Reference proteome</keyword>
<feature type="transmembrane region" description="Helical" evidence="1">
    <location>
        <begin position="21"/>
        <end position="43"/>
    </location>
</feature>
<dbReference type="EMBL" id="BIMR01000354">
    <property type="protein sequence ID" value="GCE78259.1"/>
    <property type="molecule type" value="Genomic_DNA"/>
</dbReference>
<dbReference type="Pfam" id="PF14017">
    <property type="entry name" value="DUF4233"/>
    <property type="match status" value="1"/>
</dbReference>
<feature type="transmembrane region" description="Helical" evidence="1">
    <location>
        <begin position="49"/>
        <end position="69"/>
    </location>
</feature>
<keyword evidence="1" id="KW-0812">Transmembrane</keyword>
<dbReference type="OrthoDB" id="3267755at2"/>
<dbReference type="InterPro" id="IPR025327">
    <property type="entry name" value="DUF4233"/>
</dbReference>
<dbReference type="AlphaFoldDB" id="A0A402DVT9"/>
<accession>A0A402DVT9</accession>
<sequence length="133" mass="13910">MSSTVPDGQAVRRKRPAKPQFTQTVLVLEAGVVFFATLVAYGLRVADPALVWGVGGGLVVLLVILAGLVGRPGGYVAGSVAQGLVLACGFVVPMMFVVGAVFVAMWVYCLRVGGRIDRERAEWDAAHPGMVGP</sequence>
<keyword evidence="1" id="KW-1133">Transmembrane helix</keyword>
<feature type="transmembrane region" description="Helical" evidence="1">
    <location>
        <begin position="81"/>
        <end position="108"/>
    </location>
</feature>
<dbReference type="Proteomes" id="UP000289954">
    <property type="component" value="Unassembled WGS sequence"/>
</dbReference>
<gene>
    <name evidence="2" type="ORF">CBZ_33150</name>
</gene>
<dbReference type="RefSeq" id="WP_130782920.1">
    <property type="nucleotide sequence ID" value="NZ_BIMR01000354.1"/>
</dbReference>
<evidence type="ECO:0000256" key="1">
    <source>
        <dbReference type="SAM" id="Phobius"/>
    </source>
</evidence>